<evidence type="ECO:0000256" key="3">
    <source>
        <dbReference type="ARBA" id="ARBA00022525"/>
    </source>
</evidence>
<evidence type="ECO:0000256" key="7">
    <source>
        <dbReference type="SAM" id="SignalP"/>
    </source>
</evidence>
<dbReference type="InterPro" id="IPR035940">
    <property type="entry name" value="CAP_sf"/>
</dbReference>
<dbReference type="CDD" id="cd05380">
    <property type="entry name" value="CAP_euk"/>
    <property type="match status" value="1"/>
</dbReference>
<evidence type="ECO:0000256" key="5">
    <source>
        <dbReference type="ARBA" id="ARBA00023180"/>
    </source>
</evidence>
<comment type="subcellular location">
    <subcellularLocation>
        <location evidence="1">Secreted</location>
    </subcellularLocation>
</comment>
<evidence type="ECO:0000313" key="9">
    <source>
        <dbReference type="EMBL" id="KFB42901.1"/>
    </source>
</evidence>
<keyword evidence="3" id="KW-0964">Secreted</keyword>
<evidence type="ECO:0000256" key="2">
    <source>
        <dbReference type="ARBA" id="ARBA00009923"/>
    </source>
</evidence>
<dbReference type="Gene3D" id="3.40.33.10">
    <property type="entry name" value="CAP"/>
    <property type="match status" value="1"/>
</dbReference>
<gene>
    <name evidence="9" type="ORF">ZHAS_00010664</name>
</gene>
<dbReference type="Proteomes" id="UP000030765">
    <property type="component" value="Unassembled WGS sequence"/>
</dbReference>
<evidence type="ECO:0000259" key="8">
    <source>
        <dbReference type="SMART" id="SM00198"/>
    </source>
</evidence>
<dbReference type="PIRSF" id="PIRSF038921">
    <property type="entry name" value="P14a"/>
    <property type="match status" value="1"/>
</dbReference>
<protein>
    <recommendedName>
        <fullName evidence="6">Venom allergen-1</fullName>
    </recommendedName>
</protein>
<name>A0A084VY57_ANOSI</name>
<evidence type="ECO:0000256" key="6">
    <source>
        <dbReference type="ARBA" id="ARBA00068306"/>
    </source>
</evidence>
<dbReference type="InterPro" id="IPR014044">
    <property type="entry name" value="CAP_dom"/>
</dbReference>
<evidence type="ECO:0000313" key="11">
    <source>
        <dbReference type="Proteomes" id="UP000030765"/>
    </source>
</evidence>
<dbReference type="SUPFAM" id="SSF55797">
    <property type="entry name" value="PR-1-like"/>
    <property type="match status" value="1"/>
</dbReference>
<dbReference type="EnsemblMetazoa" id="ASIC010664-RA">
    <property type="protein sequence ID" value="ASIC010664-PA"/>
    <property type="gene ID" value="ASIC010664"/>
</dbReference>
<reference evidence="10" key="2">
    <citation type="submission" date="2020-05" db="UniProtKB">
        <authorList>
            <consortium name="EnsemblMetazoa"/>
        </authorList>
    </citation>
    <scope>IDENTIFICATION</scope>
</reference>
<evidence type="ECO:0000313" key="10">
    <source>
        <dbReference type="EnsemblMetazoa" id="ASIC010664-PA"/>
    </source>
</evidence>
<evidence type="ECO:0000256" key="4">
    <source>
        <dbReference type="ARBA" id="ARBA00022729"/>
    </source>
</evidence>
<sequence length="261" mass="28851">MARWIFVLGVLCGLLGSLQARSNYCTTSYCRAGVKNVGCNPPPFSGGWLCAGKNPAVIEITPARQTLILNEHNTRRSQLALGQLWPFAPAKRMPTLAWDSELAKQAANNARSCDFKHDKCRNTAMYKYAGQNLAISYFYGMSKSVEALIQEGIAGWWNEFKDTTQAQLDKYPNGYTGPAIGHFTQMASDQTNRIGCAMQYWKKDYKWETYYLVCDYALTNMIGTAVYKKGPVGSGCTTGINTSAGLDGLCNPMEFINPVPN</sequence>
<proteinExistence type="inferred from homology"/>
<dbReference type="OMA" id="HNEYRNF"/>
<evidence type="ECO:0000256" key="1">
    <source>
        <dbReference type="ARBA" id="ARBA00004613"/>
    </source>
</evidence>
<dbReference type="PRINTS" id="PR00837">
    <property type="entry name" value="V5TPXLIKE"/>
</dbReference>
<dbReference type="InterPro" id="IPR001283">
    <property type="entry name" value="CRISP-related"/>
</dbReference>
<feature type="chain" id="PRO_5010759926" description="Venom allergen-1" evidence="7">
    <location>
        <begin position="21"/>
        <end position="261"/>
    </location>
</feature>
<dbReference type="Pfam" id="PF00188">
    <property type="entry name" value="CAP"/>
    <property type="match status" value="1"/>
</dbReference>
<keyword evidence="11" id="KW-1185">Reference proteome</keyword>
<dbReference type="SMART" id="SM00198">
    <property type="entry name" value="SCP"/>
    <property type="match status" value="1"/>
</dbReference>
<accession>A0A084VY57</accession>
<reference evidence="9 11" key="1">
    <citation type="journal article" date="2014" name="BMC Genomics">
        <title>Genome sequence of Anopheles sinensis provides insight into genetics basis of mosquito competence for malaria parasites.</title>
        <authorList>
            <person name="Zhou D."/>
            <person name="Zhang D."/>
            <person name="Ding G."/>
            <person name="Shi L."/>
            <person name="Hou Q."/>
            <person name="Ye Y."/>
            <person name="Xu Y."/>
            <person name="Zhou H."/>
            <person name="Xiong C."/>
            <person name="Li S."/>
            <person name="Yu J."/>
            <person name="Hong S."/>
            <person name="Yu X."/>
            <person name="Zou P."/>
            <person name="Chen C."/>
            <person name="Chang X."/>
            <person name="Wang W."/>
            <person name="Lv Y."/>
            <person name="Sun Y."/>
            <person name="Ma L."/>
            <person name="Shen B."/>
            <person name="Zhu C."/>
        </authorList>
    </citation>
    <scope>NUCLEOTIDE SEQUENCE [LARGE SCALE GENOMIC DNA]</scope>
</reference>
<dbReference type="InterPro" id="IPR034763">
    <property type="entry name" value="P14a_insect"/>
</dbReference>
<dbReference type="AlphaFoldDB" id="A0A084VY57"/>
<dbReference type="OrthoDB" id="414826at2759"/>
<dbReference type="VEuPathDB" id="VectorBase:ASIS007445"/>
<feature type="signal peptide" evidence="7">
    <location>
        <begin position="1"/>
        <end position="20"/>
    </location>
</feature>
<organism evidence="9">
    <name type="scientific">Anopheles sinensis</name>
    <name type="common">Mosquito</name>
    <dbReference type="NCBI Taxonomy" id="74873"/>
    <lineage>
        <taxon>Eukaryota</taxon>
        <taxon>Metazoa</taxon>
        <taxon>Ecdysozoa</taxon>
        <taxon>Arthropoda</taxon>
        <taxon>Hexapoda</taxon>
        <taxon>Insecta</taxon>
        <taxon>Pterygota</taxon>
        <taxon>Neoptera</taxon>
        <taxon>Endopterygota</taxon>
        <taxon>Diptera</taxon>
        <taxon>Nematocera</taxon>
        <taxon>Culicoidea</taxon>
        <taxon>Culicidae</taxon>
        <taxon>Anophelinae</taxon>
        <taxon>Anopheles</taxon>
    </lineage>
</organism>
<keyword evidence="5" id="KW-0325">Glycoprotein</keyword>
<dbReference type="STRING" id="74873.A0A084VY57"/>
<dbReference type="VEuPathDB" id="VectorBase:ASIC010664"/>
<dbReference type="PANTHER" id="PTHR10334">
    <property type="entry name" value="CYSTEINE-RICH SECRETORY PROTEIN-RELATED"/>
    <property type="match status" value="1"/>
</dbReference>
<comment type="similarity">
    <text evidence="2">Belongs to the CRISP family.</text>
</comment>
<dbReference type="EMBL" id="ATLV01018311">
    <property type="status" value="NOT_ANNOTATED_CDS"/>
    <property type="molecule type" value="Genomic_DNA"/>
</dbReference>
<keyword evidence="4 7" id="KW-0732">Signal</keyword>
<dbReference type="GO" id="GO:0005576">
    <property type="term" value="C:extracellular region"/>
    <property type="evidence" value="ECO:0007669"/>
    <property type="project" value="UniProtKB-SubCell"/>
</dbReference>
<dbReference type="EMBL" id="KE525229">
    <property type="protein sequence ID" value="KFB42901.1"/>
    <property type="molecule type" value="Genomic_DNA"/>
</dbReference>
<dbReference type="FunFam" id="3.40.33.10:FF:000007">
    <property type="entry name" value="Venom allergen"/>
    <property type="match status" value="1"/>
</dbReference>
<feature type="domain" description="SCP" evidence="8">
    <location>
        <begin position="63"/>
        <end position="223"/>
    </location>
</feature>